<evidence type="ECO:0000256" key="5">
    <source>
        <dbReference type="ARBA" id="ARBA00022803"/>
    </source>
</evidence>
<evidence type="ECO:0000313" key="10">
    <source>
        <dbReference type="EMBL" id="CAE8679936.1"/>
    </source>
</evidence>
<keyword evidence="6" id="KW-0969">Cilium</keyword>
<dbReference type="InterPro" id="IPR036322">
    <property type="entry name" value="WD40_repeat_dom_sf"/>
</dbReference>
<comment type="caution">
    <text evidence="10">The sequence shown here is derived from an EMBL/GenBank/DDBJ whole genome shotgun (WGS) entry which is preliminary data.</text>
</comment>
<protein>
    <submittedName>
        <fullName evidence="10">Uncharacterized protein</fullName>
    </submittedName>
</protein>
<comment type="subcellular location">
    <subcellularLocation>
        <location evidence="1">Cell projection</location>
        <location evidence="1">Cilium</location>
    </subcellularLocation>
</comment>
<evidence type="ECO:0000313" key="11">
    <source>
        <dbReference type="Proteomes" id="UP000626109"/>
    </source>
</evidence>
<dbReference type="InterPro" id="IPR001680">
    <property type="entry name" value="WD40_rpt"/>
</dbReference>
<dbReference type="GO" id="GO:0042073">
    <property type="term" value="P:intraciliary transport"/>
    <property type="evidence" value="ECO:0007669"/>
    <property type="project" value="TreeGrafter"/>
</dbReference>
<dbReference type="Pfam" id="PF00400">
    <property type="entry name" value="WD40"/>
    <property type="match status" value="1"/>
</dbReference>
<keyword evidence="3" id="KW-0853">WD repeat</keyword>
<sequence length="379" mass="42246">MFYLRSWEASRTYIVRTIEFSPDGTKLAVAQSDNIVFVYKLGNDWKDKKSICNKFQQTSSVTCLVWPMGHPNEVVFGLAEGKVKVGQLKSNKAATLYATESFVVAMCAGPDGNSVLSGHLDGSVYRFCFETCVPYALAWGYAGIVAAGNDRTVRFWDPEAKRSTLAALVRCDVRRFVKPFGRVFSYGANLGASLPSERHRNRTRVASAESRRSAAWQNPIDMHTDCKSWFSSLDTTGREGQTFDYGSDAKIKDVYAWHPKNREWAEVVQREELMVAERLRCCCISFAPFGLAPAAAGGLFEGFGKRLDGVLGGSEVKKARQEARKIMDEARAEATVLQQKAKRSASTSEAKKAKEQALKSMKKAKDRSQQLLEQARKKR</sequence>
<feature type="region of interest" description="Disordered" evidence="9">
    <location>
        <begin position="337"/>
        <end position="379"/>
    </location>
</feature>
<gene>
    <name evidence="10" type="ORF">PGLA2088_LOCUS21625</name>
</gene>
<keyword evidence="7" id="KW-0966">Cell projection</keyword>
<dbReference type="GO" id="GO:0030992">
    <property type="term" value="C:intraciliary transport particle B"/>
    <property type="evidence" value="ECO:0007669"/>
    <property type="project" value="TreeGrafter"/>
</dbReference>
<evidence type="ECO:0000256" key="9">
    <source>
        <dbReference type="SAM" id="MobiDB-lite"/>
    </source>
</evidence>
<evidence type="ECO:0000256" key="3">
    <source>
        <dbReference type="ARBA" id="ARBA00022574"/>
    </source>
</evidence>
<keyword evidence="4" id="KW-0677">Repeat</keyword>
<dbReference type="EMBL" id="CAJNNW010025809">
    <property type="protein sequence ID" value="CAE8679936.1"/>
    <property type="molecule type" value="Genomic_DNA"/>
</dbReference>
<dbReference type="Proteomes" id="UP000626109">
    <property type="component" value="Unassembled WGS sequence"/>
</dbReference>
<evidence type="ECO:0000256" key="8">
    <source>
        <dbReference type="ARBA" id="ARBA00038130"/>
    </source>
</evidence>
<dbReference type="SUPFAM" id="SSF50978">
    <property type="entry name" value="WD40 repeat-like"/>
    <property type="match status" value="1"/>
</dbReference>
<dbReference type="AlphaFoldDB" id="A0A813JPE5"/>
<keyword evidence="5" id="KW-0802">TPR repeat</keyword>
<dbReference type="GO" id="GO:0005930">
    <property type="term" value="C:axoneme"/>
    <property type="evidence" value="ECO:0007669"/>
    <property type="project" value="TreeGrafter"/>
</dbReference>
<reference evidence="10" key="1">
    <citation type="submission" date="2021-02" db="EMBL/GenBank/DDBJ databases">
        <authorList>
            <person name="Dougan E. K."/>
            <person name="Rhodes N."/>
            <person name="Thang M."/>
            <person name="Chan C."/>
        </authorList>
    </citation>
    <scope>NUCLEOTIDE SEQUENCE</scope>
</reference>
<dbReference type="Gene3D" id="2.130.10.10">
    <property type="entry name" value="YVTN repeat-like/Quinoprotein amine dehydrogenase"/>
    <property type="match status" value="1"/>
</dbReference>
<evidence type="ECO:0000256" key="4">
    <source>
        <dbReference type="ARBA" id="ARBA00022737"/>
    </source>
</evidence>
<proteinExistence type="inferred from homology"/>
<comment type="similarity">
    <text evidence="8">Belongs to the IFT172 family.</text>
</comment>
<accession>A0A813JPE5</accession>
<evidence type="ECO:0000256" key="7">
    <source>
        <dbReference type="ARBA" id="ARBA00023273"/>
    </source>
</evidence>
<dbReference type="SMART" id="SM00320">
    <property type="entry name" value="WD40"/>
    <property type="match status" value="3"/>
</dbReference>
<evidence type="ECO:0000256" key="2">
    <source>
        <dbReference type="ARBA" id="ARBA00022473"/>
    </source>
</evidence>
<dbReference type="InterPro" id="IPR015943">
    <property type="entry name" value="WD40/YVTN_repeat-like_dom_sf"/>
</dbReference>
<dbReference type="CDD" id="cd06503">
    <property type="entry name" value="ATP-synt_Fo_b"/>
    <property type="match status" value="1"/>
</dbReference>
<organism evidence="10 11">
    <name type="scientific">Polarella glacialis</name>
    <name type="common">Dinoflagellate</name>
    <dbReference type="NCBI Taxonomy" id="89957"/>
    <lineage>
        <taxon>Eukaryota</taxon>
        <taxon>Sar</taxon>
        <taxon>Alveolata</taxon>
        <taxon>Dinophyceae</taxon>
        <taxon>Suessiales</taxon>
        <taxon>Suessiaceae</taxon>
        <taxon>Polarella</taxon>
    </lineage>
</organism>
<dbReference type="PANTHER" id="PTHR15722">
    <property type="entry name" value="IFT140/172-RELATED"/>
    <property type="match status" value="1"/>
</dbReference>
<keyword evidence="2" id="KW-0217">Developmental protein</keyword>
<evidence type="ECO:0000256" key="6">
    <source>
        <dbReference type="ARBA" id="ARBA00023069"/>
    </source>
</evidence>
<name>A0A813JPE5_POLGL</name>
<dbReference type="GO" id="GO:0036064">
    <property type="term" value="C:ciliary basal body"/>
    <property type="evidence" value="ECO:0007669"/>
    <property type="project" value="TreeGrafter"/>
</dbReference>
<evidence type="ECO:0000256" key="1">
    <source>
        <dbReference type="ARBA" id="ARBA00004138"/>
    </source>
</evidence>
<dbReference type="PANTHER" id="PTHR15722:SF2">
    <property type="entry name" value="INTRAFLAGELLAR TRANSPORT PROTEIN 172 HOMOLOG"/>
    <property type="match status" value="1"/>
</dbReference>